<dbReference type="Proteomes" id="UP001596047">
    <property type="component" value="Unassembled WGS sequence"/>
</dbReference>
<dbReference type="EMBL" id="JBHSOW010000071">
    <property type="protein sequence ID" value="MFC5651294.1"/>
    <property type="molecule type" value="Genomic_DNA"/>
</dbReference>
<comment type="caution">
    <text evidence="2">The sequence shown here is derived from an EMBL/GenBank/DDBJ whole genome shotgun (WGS) entry which is preliminary data.</text>
</comment>
<name>A0ABW0W2M6_9BACL</name>
<evidence type="ECO:0000313" key="2">
    <source>
        <dbReference type="EMBL" id="MFC5651294.1"/>
    </source>
</evidence>
<feature type="compositionally biased region" description="Polar residues" evidence="1">
    <location>
        <begin position="1"/>
        <end position="15"/>
    </location>
</feature>
<organism evidence="2 3">
    <name type="scientific">Paenibacillus solisilvae</name>
    <dbReference type="NCBI Taxonomy" id="2486751"/>
    <lineage>
        <taxon>Bacteria</taxon>
        <taxon>Bacillati</taxon>
        <taxon>Bacillota</taxon>
        <taxon>Bacilli</taxon>
        <taxon>Bacillales</taxon>
        <taxon>Paenibacillaceae</taxon>
        <taxon>Paenibacillus</taxon>
    </lineage>
</organism>
<gene>
    <name evidence="2" type="ORF">ACFPYJ_19710</name>
</gene>
<protein>
    <submittedName>
        <fullName evidence="2">Uncharacterized protein</fullName>
    </submittedName>
</protein>
<evidence type="ECO:0000256" key="1">
    <source>
        <dbReference type="SAM" id="MobiDB-lite"/>
    </source>
</evidence>
<dbReference type="RefSeq" id="WP_379189906.1">
    <property type="nucleotide sequence ID" value="NZ_JBHSOW010000071.1"/>
</dbReference>
<evidence type="ECO:0000313" key="3">
    <source>
        <dbReference type="Proteomes" id="UP001596047"/>
    </source>
</evidence>
<sequence length="63" mass="6886">MAAHQTGTEGRQTALLNPIPKQSEGPYLQTTLSLKPIDGTKVAFQNGIPVPSFEPRQRTKILL</sequence>
<feature type="region of interest" description="Disordered" evidence="1">
    <location>
        <begin position="1"/>
        <end position="24"/>
    </location>
</feature>
<reference evidence="3" key="1">
    <citation type="journal article" date="2019" name="Int. J. Syst. Evol. Microbiol.">
        <title>The Global Catalogue of Microorganisms (GCM) 10K type strain sequencing project: providing services to taxonomists for standard genome sequencing and annotation.</title>
        <authorList>
            <consortium name="The Broad Institute Genomics Platform"/>
            <consortium name="The Broad Institute Genome Sequencing Center for Infectious Disease"/>
            <person name="Wu L."/>
            <person name="Ma J."/>
        </authorList>
    </citation>
    <scope>NUCLEOTIDE SEQUENCE [LARGE SCALE GENOMIC DNA]</scope>
    <source>
        <strain evidence="3">CGMCC 1.3240</strain>
    </source>
</reference>
<proteinExistence type="predicted"/>
<accession>A0ABW0W2M6</accession>
<keyword evidence="3" id="KW-1185">Reference proteome</keyword>